<feature type="binding site" evidence="12">
    <location>
        <begin position="524"/>
        <end position="528"/>
    </location>
    <ligand>
        <name>NADP(+)</name>
        <dbReference type="ChEBI" id="CHEBI:58349"/>
    </ligand>
</feature>
<evidence type="ECO:0000256" key="9">
    <source>
        <dbReference type="ARBA" id="ARBA00023192"/>
    </source>
</evidence>
<keyword evidence="4 11" id="KW-0288">FMN</keyword>
<evidence type="ECO:0000256" key="11">
    <source>
        <dbReference type="PIRNR" id="PIRNR000207"/>
    </source>
</evidence>
<dbReference type="PROSITE" id="PS51384">
    <property type="entry name" value="FAD_FR"/>
    <property type="match status" value="1"/>
</dbReference>
<comment type="cofactor">
    <cofactor evidence="11 12">
        <name>FAD</name>
        <dbReference type="ChEBI" id="CHEBI:57692"/>
    </cofactor>
    <text evidence="11 12">Binds 1 FAD per subunit.</text>
</comment>
<dbReference type="PANTHER" id="PTHR19384:SF128">
    <property type="entry name" value="NADPH OXIDOREDUCTASE A"/>
    <property type="match status" value="1"/>
</dbReference>
<evidence type="ECO:0000256" key="12">
    <source>
        <dbReference type="PIRSR" id="PIRSR000207-1"/>
    </source>
</evidence>
<dbReference type="GO" id="GO:0010181">
    <property type="term" value="F:FMN binding"/>
    <property type="evidence" value="ECO:0007669"/>
    <property type="project" value="InterPro"/>
</dbReference>
<dbReference type="InterPro" id="IPR023173">
    <property type="entry name" value="NADPH_Cyt_P450_Rdtase_alpha"/>
</dbReference>
<dbReference type="PRINTS" id="PR00369">
    <property type="entry name" value="FLAVODOXIN"/>
</dbReference>
<dbReference type="PROSITE" id="PS50902">
    <property type="entry name" value="FLAVODOXIN_LIKE"/>
    <property type="match status" value="1"/>
</dbReference>
<dbReference type="InterPro" id="IPR008254">
    <property type="entry name" value="Flavodoxin/NO_synth"/>
</dbReference>
<keyword evidence="3 11" id="KW-0285">Flavoprotein</keyword>
<feature type="binding site" evidence="12">
    <location>
        <begin position="418"/>
        <end position="421"/>
    </location>
    <ligand>
        <name>FAD</name>
        <dbReference type="ChEBI" id="CHEBI:57692"/>
    </ligand>
</feature>
<feature type="binding site" evidence="12">
    <location>
        <position position="322"/>
    </location>
    <ligand>
        <name>FAD</name>
        <dbReference type="ChEBI" id="CHEBI:57692"/>
    </ligand>
</feature>
<dbReference type="EC" id="1.8.1.2" evidence="11"/>
<dbReference type="Pfam" id="PF00258">
    <property type="entry name" value="Flavodoxin_1"/>
    <property type="match status" value="1"/>
</dbReference>
<feature type="binding site" evidence="12">
    <location>
        <begin position="159"/>
        <end position="168"/>
    </location>
    <ligand>
        <name>FMN</name>
        <dbReference type="ChEBI" id="CHEBI:58210"/>
    </ligand>
</feature>
<evidence type="ECO:0000256" key="8">
    <source>
        <dbReference type="ARBA" id="ARBA00023002"/>
    </source>
</evidence>
<reference evidence="15 16" key="1">
    <citation type="submission" date="2017-06" db="EMBL/GenBank/DDBJ databases">
        <authorList>
            <person name="Kim H.J."/>
            <person name="Triplett B.A."/>
        </authorList>
    </citation>
    <scope>NUCLEOTIDE SEQUENCE [LARGE SCALE GENOMIC DNA]</scope>
    <source>
        <strain evidence="15 16">B29T1</strain>
    </source>
</reference>
<dbReference type="PIRSF" id="PIRSF000207">
    <property type="entry name" value="SiR-FP_CysJ"/>
    <property type="match status" value="1"/>
</dbReference>
<evidence type="ECO:0000256" key="1">
    <source>
        <dbReference type="ARBA" id="ARBA00022448"/>
    </source>
</evidence>
<evidence type="ECO:0000256" key="6">
    <source>
        <dbReference type="ARBA" id="ARBA00022857"/>
    </source>
</evidence>
<feature type="binding site" evidence="12">
    <location>
        <position position="355"/>
    </location>
    <ligand>
        <name>FAD</name>
        <dbReference type="ChEBI" id="CHEBI:57692"/>
    </ligand>
</feature>
<dbReference type="GO" id="GO:0005829">
    <property type="term" value="C:cytosol"/>
    <property type="evidence" value="ECO:0007669"/>
    <property type="project" value="TreeGrafter"/>
</dbReference>
<dbReference type="PRINTS" id="PR00371">
    <property type="entry name" value="FPNCR"/>
</dbReference>
<dbReference type="Pfam" id="PF00175">
    <property type="entry name" value="NAD_binding_1"/>
    <property type="match status" value="1"/>
</dbReference>
<name>A0A212R426_9PROT</name>
<evidence type="ECO:0000256" key="2">
    <source>
        <dbReference type="ARBA" id="ARBA00022605"/>
    </source>
</evidence>
<feature type="binding site" evidence="12">
    <location>
        <begin position="518"/>
        <end position="519"/>
    </location>
    <ligand>
        <name>NADP(+)</name>
        <dbReference type="ChEBI" id="CHEBI:58349"/>
    </ligand>
</feature>
<keyword evidence="7 11" id="KW-0249">Electron transport</keyword>
<comment type="subunit">
    <text evidence="11">Alpha(8)-beta(8). The alpha component is a flavoprotein, the beta component is a hemoprotein.</text>
</comment>
<dbReference type="Gene3D" id="1.20.990.10">
    <property type="entry name" value="NADPH-cytochrome p450 Reductase, Chain A, domain 3"/>
    <property type="match status" value="1"/>
</dbReference>
<proteinExistence type="predicted"/>
<feature type="domain" description="Flavodoxin-like" evidence="13">
    <location>
        <begin position="70"/>
        <end position="208"/>
    </location>
</feature>
<dbReference type="InterPro" id="IPR001094">
    <property type="entry name" value="Flavdoxin-like"/>
</dbReference>
<dbReference type="InterPro" id="IPR017938">
    <property type="entry name" value="Riboflavin_synthase-like_b-brl"/>
</dbReference>
<evidence type="ECO:0000256" key="5">
    <source>
        <dbReference type="ARBA" id="ARBA00022827"/>
    </source>
</evidence>
<dbReference type="InterPro" id="IPR001709">
    <property type="entry name" value="Flavoprot_Pyr_Nucl_cyt_Rdtase"/>
</dbReference>
<dbReference type="GO" id="GO:0019344">
    <property type="term" value="P:cysteine biosynthetic process"/>
    <property type="evidence" value="ECO:0007669"/>
    <property type="project" value="UniProtKB-KW"/>
</dbReference>
<dbReference type="InterPro" id="IPR039261">
    <property type="entry name" value="FNR_nucleotide-bd"/>
</dbReference>
<dbReference type="OrthoDB" id="9803192at2"/>
<protein>
    <recommendedName>
        <fullName evidence="11">Sulfite reductase [NADPH] flavoprotein alpha-component</fullName>
        <shortName evidence="11">SiR-FP</shortName>
        <ecNumber evidence="11">1.8.1.2</ecNumber>
    </recommendedName>
</protein>
<dbReference type="Gene3D" id="3.40.50.360">
    <property type="match status" value="1"/>
</dbReference>
<dbReference type="RefSeq" id="WP_088561174.1">
    <property type="nucleotide sequence ID" value="NZ_FYEH01000005.1"/>
</dbReference>
<feature type="binding site" evidence="12">
    <location>
        <position position="598"/>
    </location>
    <ligand>
        <name>FAD</name>
        <dbReference type="ChEBI" id="CHEBI:57692"/>
    </ligand>
</feature>
<dbReference type="CDD" id="cd06199">
    <property type="entry name" value="SiR"/>
    <property type="match status" value="1"/>
</dbReference>
<feature type="binding site" evidence="12">
    <location>
        <position position="560"/>
    </location>
    <ligand>
        <name>NADP(+)</name>
        <dbReference type="ChEBI" id="CHEBI:58349"/>
    </ligand>
</feature>
<dbReference type="UniPathway" id="UPA00140">
    <property type="reaction ID" value="UER00207"/>
</dbReference>
<dbReference type="InterPro" id="IPR003097">
    <property type="entry name" value="CysJ-like_FAD-binding"/>
</dbReference>
<evidence type="ECO:0000313" key="16">
    <source>
        <dbReference type="Proteomes" id="UP000197065"/>
    </source>
</evidence>
<dbReference type="Gene3D" id="3.40.50.80">
    <property type="entry name" value="Nucleotide-binding domain of ferredoxin-NADP reductase (FNR) module"/>
    <property type="match status" value="1"/>
</dbReference>
<dbReference type="InterPro" id="IPR001433">
    <property type="entry name" value="OxRdtase_FAD/NAD-bd"/>
</dbReference>
<organism evidence="15 16">
    <name type="scientific">Arboricoccus pini</name>
    <dbReference type="NCBI Taxonomy" id="1963835"/>
    <lineage>
        <taxon>Bacteria</taxon>
        <taxon>Pseudomonadati</taxon>
        <taxon>Pseudomonadota</taxon>
        <taxon>Alphaproteobacteria</taxon>
        <taxon>Geminicoccales</taxon>
        <taxon>Geminicoccaceae</taxon>
        <taxon>Arboricoccus</taxon>
    </lineage>
</organism>
<evidence type="ECO:0000256" key="7">
    <source>
        <dbReference type="ARBA" id="ARBA00022982"/>
    </source>
</evidence>
<dbReference type="Proteomes" id="UP000197065">
    <property type="component" value="Unassembled WGS sequence"/>
</dbReference>
<feature type="domain" description="FAD-binding FR-type" evidence="14">
    <location>
        <begin position="243"/>
        <end position="447"/>
    </location>
</feature>
<comment type="catalytic activity">
    <reaction evidence="10 11">
        <text>hydrogen sulfide + 3 NADP(+) + 3 H2O = sulfite + 3 NADPH + 4 H(+)</text>
        <dbReference type="Rhea" id="RHEA:13801"/>
        <dbReference type="ChEBI" id="CHEBI:15377"/>
        <dbReference type="ChEBI" id="CHEBI:15378"/>
        <dbReference type="ChEBI" id="CHEBI:17359"/>
        <dbReference type="ChEBI" id="CHEBI:29919"/>
        <dbReference type="ChEBI" id="CHEBI:57783"/>
        <dbReference type="ChEBI" id="CHEBI:58349"/>
        <dbReference type="EC" id="1.8.1.2"/>
    </reaction>
</comment>
<keyword evidence="2 11" id="KW-0028">Amino-acid biosynthesis</keyword>
<keyword evidence="9 11" id="KW-0198">Cysteine biosynthesis</keyword>
<dbReference type="InterPro" id="IPR010199">
    <property type="entry name" value="CysJ"/>
</dbReference>
<gene>
    <name evidence="15" type="ORF">SAMN07250955_105166</name>
</gene>
<sequence length="598" mass="65721">MSNSAAPLLPKTAPFESEQIAALNRILGTSTADQRQWLAGFLAGYAAATGNAASAPSPAPATEKRAAEPLTILYATESGNSEALALKIQALAKKRGFKPKAVDMADVMPAEIAAARNLLVIAATWGEGDPPQRAEPFYRALIEDGAPRFENTRFSVLALGDSSYVDFCLTGKKIDDRLAELGATRVAERVDCDLDFEALADGWTDTALDALKPADAGASAEIIPFDARAGTEPLADAPTWTAKNPYDAEIIEHINLNGRWSAKETIHLELDLGESGLAYEPGDSLAVVPKNDPILVEAILQATGLKGDSALEARLESELDITTLSRPVMEAYQKLKPHKALAELLAADGWRDFIADRQLIDLFMTFDAKLEAGELQGLLRPLAPRSYSIASSPLAHAGEAHLLVSAVRWQSHGLERKGVASIHMAERSKKGGTLPVFLKPNKHFRLPADHDRPLIMVGPGTGVAPFRAFLHQRQALEAKGRNWLFFGDQTFTNDFLYQLEWQQLEKDGVLTRIDAAFSRDQPEKIYVQHHMWEARRDLWAWLEEGAAFYVCGDATRMAKDVEAMLLRIIAEEGRKSPDQARAYLDDLNRTKRYQRDVY</sequence>
<dbReference type="Gene3D" id="2.40.30.10">
    <property type="entry name" value="Translation factors"/>
    <property type="match status" value="1"/>
</dbReference>
<dbReference type="GO" id="GO:0070814">
    <property type="term" value="P:hydrogen sulfide biosynthetic process"/>
    <property type="evidence" value="ECO:0007669"/>
    <property type="project" value="UniProtKB-UniPathway"/>
</dbReference>
<dbReference type="SUPFAM" id="SSF63380">
    <property type="entry name" value="Riboflavin synthase domain-like"/>
    <property type="match status" value="1"/>
</dbReference>
<comment type="pathway">
    <text evidence="11">Sulfur metabolism; hydrogen sulfide biosynthesis; hydrogen sulfide from sulfite (NADPH route): step 1/1.</text>
</comment>
<keyword evidence="16" id="KW-1185">Reference proteome</keyword>
<dbReference type="EMBL" id="FYEH01000005">
    <property type="protein sequence ID" value="SNB66683.1"/>
    <property type="molecule type" value="Genomic_DNA"/>
</dbReference>
<keyword evidence="6 11" id="KW-0521">NADP</keyword>
<keyword evidence="1 11" id="KW-0813">Transport</keyword>
<dbReference type="GO" id="GO:0050660">
    <property type="term" value="F:flavin adenine dinucleotide binding"/>
    <property type="evidence" value="ECO:0007669"/>
    <property type="project" value="InterPro"/>
</dbReference>
<dbReference type="PANTHER" id="PTHR19384">
    <property type="entry name" value="NITRIC OXIDE SYNTHASE-RELATED"/>
    <property type="match status" value="1"/>
</dbReference>
<evidence type="ECO:0000259" key="14">
    <source>
        <dbReference type="PROSITE" id="PS51384"/>
    </source>
</evidence>
<evidence type="ECO:0000259" key="13">
    <source>
        <dbReference type="PROSITE" id="PS50902"/>
    </source>
</evidence>
<evidence type="ECO:0000256" key="4">
    <source>
        <dbReference type="ARBA" id="ARBA00022643"/>
    </source>
</evidence>
<keyword evidence="8 11" id="KW-0560">Oxidoreductase</keyword>
<dbReference type="Pfam" id="PF00667">
    <property type="entry name" value="FAD_binding_1"/>
    <property type="match status" value="1"/>
</dbReference>
<comment type="function">
    <text evidence="11">Component of the sulfite reductase complex that catalyzes the 6-electron reduction of sulfite to sulfide. This is one of several activities required for the biosynthesis of L-cysteine from sulfate. The flavoprotein component catalyzes the electron flow from NADPH -&gt; FAD -&gt; FMN to the hemoprotein component.</text>
</comment>
<evidence type="ECO:0000313" key="15">
    <source>
        <dbReference type="EMBL" id="SNB66683.1"/>
    </source>
</evidence>
<dbReference type="SUPFAM" id="SSF52218">
    <property type="entry name" value="Flavoproteins"/>
    <property type="match status" value="1"/>
</dbReference>
<dbReference type="SUPFAM" id="SSF52343">
    <property type="entry name" value="Ferredoxin reductase-like, C-terminal NADP-linked domain"/>
    <property type="match status" value="1"/>
</dbReference>
<dbReference type="GO" id="GO:0004783">
    <property type="term" value="F:sulfite reductase (NADPH) activity"/>
    <property type="evidence" value="ECO:0007669"/>
    <property type="project" value="UniProtKB-EC"/>
</dbReference>
<evidence type="ECO:0000256" key="10">
    <source>
        <dbReference type="ARBA" id="ARBA00052219"/>
    </source>
</evidence>
<dbReference type="InterPro" id="IPR017927">
    <property type="entry name" value="FAD-bd_FR_type"/>
</dbReference>
<comment type="cofactor">
    <cofactor evidence="11 12">
        <name>FMN</name>
        <dbReference type="ChEBI" id="CHEBI:58210"/>
    </cofactor>
    <text evidence="11 12">Binds 1 FMN per subunit.</text>
</comment>
<dbReference type="FunFam" id="3.40.50.80:FF:000001">
    <property type="entry name" value="NADPH--cytochrome P450 reductase 1"/>
    <property type="match status" value="1"/>
</dbReference>
<dbReference type="AlphaFoldDB" id="A0A212R426"/>
<keyword evidence="5 11" id="KW-0274">FAD</keyword>
<evidence type="ECO:0000256" key="3">
    <source>
        <dbReference type="ARBA" id="ARBA00022630"/>
    </source>
</evidence>
<feature type="binding site" evidence="12">
    <location>
        <begin position="385"/>
        <end position="388"/>
    </location>
    <ligand>
        <name>FAD</name>
        <dbReference type="ChEBI" id="CHEBI:57692"/>
    </ligand>
</feature>
<accession>A0A212R426</accession>
<dbReference type="InterPro" id="IPR029039">
    <property type="entry name" value="Flavoprotein-like_sf"/>
</dbReference>